<dbReference type="NCBIfam" id="TIGR00675">
    <property type="entry name" value="dcm"/>
    <property type="match status" value="1"/>
</dbReference>
<dbReference type="PANTHER" id="PTHR10629:SF52">
    <property type="entry name" value="DNA (CYTOSINE-5)-METHYLTRANSFERASE 1"/>
    <property type="match status" value="1"/>
</dbReference>
<evidence type="ECO:0000256" key="5">
    <source>
        <dbReference type="ARBA" id="ARBA00047422"/>
    </source>
</evidence>
<feature type="active site" evidence="6">
    <location>
        <position position="106"/>
    </location>
</feature>
<dbReference type="AlphaFoldDB" id="Q47A77"/>
<dbReference type="REBASE" id="13780">
    <property type="entry name" value="M.DarORF3525P"/>
</dbReference>
<proteinExistence type="inferred from homology"/>
<evidence type="ECO:0000256" key="3">
    <source>
        <dbReference type="ARBA" id="ARBA00022691"/>
    </source>
</evidence>
<keyword evidence="1 6" id="KW-0489">Methyltransferase</keyword>
<dbReference type="Gene3D" id="3.40.50.150">
    <property type="entry name" value="Vaccinia Virus protein VP39"/>
    <property type="match status" value="1"/>
</dbReference>
<dbReference type="PANTHER" id="PTHR10629">
    <property type="entry name" value="CYTOSINE-SPECIFIC METHYLTRANSFERASE"/>
    <property type="match status" value="1"/>
</dbReference>
<dbReference type="Gene3D" id="3.90.120.10">
    <property type="entry name" value="DNA Methylase, subunit A, domain 2"/>
    <property type="match status" value="1"/>
</dbReference>
<sequence>MTTEVACQHFEVGFECRVTQKMAEKNTMKSTKAKPRAIDLYSGIGGWSLGLEMAGIEVVASYEWWDKANRTNHKNNQHLATEIDIRQLRLEDLPKNIDIVVGSPPCTQFSFANRGGSGDIEDGLKDIAKFLAVVDYVRPKHWAMENVPRVASIIEKEMQIGGRLAHFSHLKPVIKIVDTCEWGVPQRRQRCIVGNFDFGLLQSYKEHTKPRTLGDVVSVLSQATITDPIYGIEVAREELTDHVIEEFLSAEEERMNREMKTYHPVYNNMAFPDPLNRTARTITATCTRVSRESVVIAAPEQKGRFRRLTVRERGCLQGFPITYQFFGDSYAQKLKMIGNAVPPLFTFYVAQAMLGISPETLIQPNEGIGRFVGTEERPKVTRPDTAGDSYSSTRRFRAALPHLRFKSGVRFELANSFVGSVPEWRVKFFFGNSKNITELPLSDGLLKKLKASKEVEGVLPQVMTSIAHVDQVISSTDAQTLQRVWTHTLEHRFHPYDVVDVLGQATEETITLLCKHNRGSEGVIAKILEDMGYPQGSDKVLKYSDAVLAGLLVGAFANLRFCDPSFSNSKG</sequence>
<keyword evidence="3 6" id="KW-0949">S-adenosyl-L-methionine</keyword>
<evidence type="ECO:0000256" key="1">
    <source>
        <dbReference type="ARBA" id="ARBA00022603"/>
    </source>
</evidence>
<dbReference type="GO" id="GO:0009307">
    <property type="term" value="P:DNA restriction-modification system"/>
    <property type="evidence" value="ECO:0007669"/>
    <property type="project" value="UniProtKB-KW"/>
</dbReference>
<dbReference type="Pfam" id="PF00145">
    <property type="entry name" value="DNA_methylase"/>
    <property type="match status" value="1"/>
</dbReference>
<dbReference type="InterPro" id="IPR029063">
    <property type="entry name" value="SAM-dependent_MTases_sf"/>
</dbReference>
<dbReference type="EC" id="2.1.1.37" evidence="8"/>
<dbReference type="HOGENOM" id="CLU_034533_0_0_4"/>
<dbReference type="EMBL" id="CP000089">
    <property type="protein sequence ID" value="AAZ48254.1"/>
    <property type="molecule type" value="Genomic_DNA"/>
</dbReference>
<gene>
    <name evidence="9" type="ordered locus">Daro_3525</name>
</gene>
<dbReference type="InterPro" id="IPR018117">
    <property type="entry name" value="C5_DNA_meth_AS"/>
</dbReference>
<evidence type="ECO:0000256" key="6">
    <source>
        <dbReference type="PROSITE-ProRule" id="PRU01016"/>
    </source>
</evidence>
<dbReference type="eggNOG" id="COG0270">
    <property type="taxonomic scope" value="Bacteria"/>
</dbReference>
<dbReference type="PRINTS" id="PR00105">
    <property type="entry name" value="C5METTRFRASE"/>
</dbReference>
<dbReference type="InterPro" id="IPR050390">
    <property type="entry name" value="C5-Methyltransferase"/>
</dbReference>
<dbReference type="GO" id="GO:0032259">
    <property type="term" value="P:methylation"/>
    <property type="evidence" value="ECO:0007669"/>
    <property type="project" value="UniProtKB-KW"/>
</dbReference>
<dbReference type="InterPro" id="IPR001525">
    <property type="entry name" value="C5_MeTfrase"/>
</dbReference>
<dbReference type="STRING" id="159087.Daro_3525"/>
<dbReference type="PROSITE" id="PS00094">
    <property type="entry name" value="C5_MTASE_1"/>
    <property type="match status" value="1"/>
</dbReference>
<comment type="similarity">
    <text evidence="6 7">Belongs to the class I-like SAM-binding methyltransferase superfamily. C5-methyltransferase family.</text>
</comment>
<organism evidence="9">
    <name type="scientific">Dechloromonas aromatica (strain RCB)</name>
    <dbReference type="NCBI Taxonomy" id="159087"/>
    <lineage>
        <taxon>Bacteria</taxon>
        <taxon>Pseudomonadati</taxon>
        <taxon>Pseudomonadota</taxon>
        <taxon>Betaproteobacteria</taxon>
        <taxon>Rhodocyclales</taxon>
        <taxon>Azonexaceae</taxon>
        <taxon>Dechloromonas</taxon>
    </lineage>
</organism>
<evidence type="ECO:0000256" key="4">
    <source>
        <dbReference type="ARBA" id="ARBA00022747"/>
    </source>
</evidence>
<evidence type="ECO:0000313" key="9">
    <source>
        <dbReference type="EMBL" id="AAZ48254.1"/>
    </source>
</evidence>
<reference evidence="9" key="1">
    <citation type="submission" date="2005-08" db="EMBL/GenBank/DDBJ databases">
        <title>Complete sequence of Dechloromonas aromatica RCB.</title>
        <authorList>
            <person name="Salinero K.K."/>
            <person name="Copeland A."/>
            <person name="Lucas S."/>
            <person name="Lapidus A."/>
            <person name="Barry K."/>
            <person name="Detter J.C."/>
            <person name="Glavina T."/>
            <person name="Hammon N."/>
            <person name="Israni S."/>
            <person name="Pitluck S."/>
            <person name="Di Bartolo G."/>
            <person name="Trong S."/>
            <person name="Schmutz J."/>
            <person name="Larimer F."/>
            <person name="Land M."/>
            <person name="Ivanova N."/>
            <person name="Richardson P."/>
        </authorList>
    </citation>
    <scope>NUCLEOTIDE SEQUENCE</scope>
    <source>
        <strain evidence="9">RCB</strain>
    </source>
</reference>
<name>Q47A77_DECAR</name>
<keyword evidence="2 6" id="KW-0808">Transferase</keyword>
<dbReference type="KEGG" id="dar:Daro_3525"/>
<evidence type="ECO:0000256" key="8">
    <source>
        <dbReference type="RuleBase" id="RU000417"/>
    </source>
</evidence>
<protein>
    <recommendedName>
        <fullName evidence="8">Cytosine-specific methyltransferase</fullName>
        <ecNumber evidence="8">2.1.1.37</ecNumber>
    </recommendedName>
</protein>
<dbReference type="OrthoDB" id="9813719at2"/>
<evidence type="ECO:0000256" key="7">
    <source>
        <dbReference type="RuleBase" id="RU000416"/>
    </source>
</evidence>
<dbReference type="PROSITE" id="PS51679">
    <property type="entry name" value="SAM_MT_C5"/>
    <property type="match status" value="1"/>
</dbReference>
<dbReference type="SUPFAM" id="SSF53335">
    <property type="entry name" value="S-adenosyl-L-methionine-dependent methyltransferases"/>
    <property type="match status" value="1"/>
</dbReference>
<dbReference type="GO" id="GO:0003886">
    <property type="term" value="F:DNA (cytosine-5-)-methyltransferase activity"/>
    <property type="evidence" value="ECO:0007669"/>
    <property type="project" value="UniProtKB-EC"/>
</dbReference>
<comment type="catalytic activity">
    <reaction evidence="5 8">
        <text>a 2'-deoxycytidine in DNA + S-adenosyl-L-methionine = a 5-methyl-2'-deoxycytidine in DNA + S-adenosyl-L-homocysteine + H(+)</text>
        <dbReference type="Rhea" id="RHEA:13681"/>
        <dbReference type="Rhea" id="RHEA-COMP:11369"/>
        <dbReference type="Rhea" id="RHEA-COMP:11370"/>
        <dbReference type="ChEBI" id="CHEBI:15378"/>
        <dbReference type="ChEBI" id="CHEBI:57856"/>
        <dbReference type="ChEBI" id="CHEBI:59789"/>
        <dbReference type="ChEBI" id="CHEBI:85452"/>
        <dbReference type="ChEBI" id="CHEBI:85454"/>
        <dbReference type="EC" id="2.1.1.37"/>
    </reaction>
</comment>
<evidence type="ECO:0000256" key="2">
    <source>
        <dbReference type="ARBA" id="ARBA00022679"/>
    </source>
</evidence>
<accession>Q47A77</accession>
<keyword evidence="4" id="KW-0680">Restriction system</keyword>